<evidence type="ECO:0000313" key="2">
    <source>
        <dbReference type="EMBL" id="NYT86808.1"/>
    </source>
</evidence>
<dbReference type="SMART" id="SM00530">
    <property type="entry name" value="HTH_XRE"/>
    <property type="match status" value="1"/>
</dbReference>
<sequence>MINNLATELETIRKASGLTQGELAERAGLNRMTVQRMESGVLDPRISTVLEMARAMGMDLMLVPQSLRQEVHGFIQSGGRILGQPAGADAPASVVELLSSEANGSGKKSKS</sequence>
<dbReference type="Proteomes" id="UP000554144">
    <property type="component" value="Unassembled WGS sequence"/>
</dbReference>
<dbReference type="GO" id="GO:0003677">
    <property type="term" value="F:DNA binding"/>
    <property type="evidence" value="ECO:0007669"/>
    <property type="project" value="InterPro"/>
</dbReference>
<comment type="caution">
    <text evidence="2">The sequence shown here is derived from an EMBL/GenBank/DDBJ whole genome shotgun (WGS) entry which is preliminary data.</text>
</comment>
<protein>
    <submittedName>
        <fullName evidence="2">Helix-turn-helix transcriptional regulator</fullName>
    </submittedName>
</protein>
<keyword evidence="3" id="KW-1185">Reference proteome</keyword>
<dbReference type="InterPro" id="IPR010982">
    <property type="entry name" value="Lambda_DNA-bd_dom_sf"/>
</dbReference>
<dbReference type="InterPro" id="IPR001387">
    <property type="entry name" value="Cro/C1-type_HTH"/>
</dbReference>
<dbReference type="CDD" id="cd00093">
    <property type="entry name" value="HTH_XRE"/>
    <property type="match status" value="1"/>
</dbReference>
<evidence type="ECO:0000313" key="3">
    <source>
        <dbReference type="Proteomes" id="UP000554144"/>
    </source>
</evidence>
<dbReference type="Gene3D" id="1.10.260.40">
    <property type="entry name" value="lambda repressor-like DNA-binding domains"/>
    <property type="match status" value="1"/>
</dbReference>
<dbReference type="Pfam" id="PF01381">
    <property type="entry name" value="HTH_3"/>
    <property type="match status" value="1"/>
</dbReference>
<gene>
    <name evidence="2" type="ORF">H0A62_14475</name>
</gene>
<evidence type="ECO:0000259" key="1">
    <source>
        <dbReference type="PROSITE" id="PS50943"/>
    </source>
</evidence>
<dbReference type="RefSeq" id="WP_130039943.1">
    <property type="nucleotide sequence ID" value="NZ_JACCEV010000004.1"/>
</dbReference>
<organism evidence="2 3">
    <name type="scientific">Pollutimonas harenae</name>
    <dbReference type="NCBI Taxonomy" id="657015"/>
    <lineage>
        <taxon>Bacteria</taxon>
        <taxon>Pseudomonadati</taxon>
        <taxon>Pseudomonadota</taxon>
        <taxon>Betaproteobacteria</taxon>
        <taxon>Burkholderiales</taxon>
        <taxon>Alcaligenaceae</taxon>
        <taxon>Pollutimonas</taxon>
    </lineage>
</organism>
<reference evidence="2 3" key="1">
    <citation type="submission" date="2020-07" db="EMBL/GenBank/DDBJ databases">
        <title>Taxonomic revisions and descriptions of new bacterial species based on genomic comparisons in the high-G+C-content subgroup of the family Alcaligenaceae.</title>
        <authorList>
            <person name="Szabo A."/>
            <person name="Felfoldi T."/>
        </authorList>
    </citation>
    <scope>NUCLEOTIDE SEQUENCE [LARGE SCALE GENOMIC DNA]</scope>
    <source>
        <strain evidence="2 3">DSM 25667</strain>
    </source>
</reference>
<name>A0A853GUF4_9BURK</name>
<dbReference type="SUPFAM" id="SSF47413">
    <property type="entry name" value="lambda repressor-like DNA-binding domains"/>
    <property type="match status" value="1"/>
</dbReference>
<feature type="domain" description="HTH cro/C1-type" evidence="1">
    <location>
        <begin position="9"/>
        <end position="63"/>
    </location>
</feature>
<dbReference type="EMBL" id="JACCEV010000004">
    <property type="protein sequence ID" value="NYT86808.1"/>
    <property type="molecule type" value="Genomic_DNA"/>
</dbReference>
<dbReference type="OrthoDB" id="8686638at2"/>
<proteinExistence type="predicted"/>
<dbReference type="AlphaFoldDB" id="A0A853GUF4"/>
<dbReference type="PROSITE" id="PS50943">
    <property type="entry name" value="HTH_CROC1"/>
    <property type="match status" value="1"/>
</dbReference>
<accession>A0A853GUF4</accession>